<evidence type="ECO:0000256" key="6">
    <source>
        <dbReference type="SAM" id="MobiDB-lite"/>
    </source>
</evidence>
<dbReference type="EMBL" id="JANUGQ010000012">
    <property type="protein sequence ID" value="MCS0637106.1"/>
    <property type="molecule type" value="Genomic_DNA"/>
</dbReference>
<keyword evidence="2" id="KW-1003">Cell membrane</keyword>
<keyword evidence="10" id="KW-1185">Reference proteome</keyword>
<feature type="compositionally biased region" description="Pro residues" evidence="6">
    <location>
        <begin position="205"/>
        <end position="218"/>
    </location>
</feature>
<dbReference type="Proteomes" id="UP001431313">
    <property type="component" value="Unassembled WGS sequence"/>
</dbReference>
<feature type="compositionally biased region" description="Pro residues" evidence="6">
    <location>
        <begin position="171"/>
        <end position="196"/>
    </location>
</feature>
<feature type="region of interest" description="Disordered" evidence="6">
    <location>
        <begin position="139"/>
        <end position="279"/>
    </location>
</feature>
<feature type="region of interest" description="Disordered" evidence="6">
    <location>
        <begin position="439"/>
        <end position="466"/>
    </location>
</feature>
<feature type="transmembrane region" description="Helical" evidence="7">
    <location>
        <begin position="315"/>
        <end position="333"/>
    </location>
</feature>
<name>A0ABT2CI75_9ACTN</name>
<evidence type="ECO:0000313" key="10">
    <source>
        <dbReference type="Proteomes" id="UP001431313"/>
    </source>
</evidence>
<accession>A0ABT2CI75</accession>
<comment type="caution">
    <text evidence="9">The sequence shown here is derived from an EMBL/GenBank/DDBJ whole genome shotgun (WGS) entry which is preliminary data.</text>
</comment>
<proteinExistence type="predicted"/>
<keyword evidence="5 7" id="KW-0472">Membrane</keyword>
<feature type="compositionally biased region" description="Pro residues" evidence="6">
    <location>
        <begin position="7"/>
        <end position="19"/>
    </location>
</feature>
<dbReference type="PANTHER" id="PTHR33885">
    <property type="entry name" value="PHAGE SHOCK PROTEIN C"/>
    <property type="match status" value="1"/>
</dbReference>
<dbReference type="PANTHER" id="PTHR33885:SF3">
    <property type="entry name" value="PHAGE SHOCK PROTEIN C"/>
    <property type="match status" value="1"/>
</dbReference>
<keyword evidence="4 7" id="KW-1133">Transmembrane helix</keyword>
<gene>
    <name evidence="9" type="ORF">NX801_15845</name>
</gene>
<organism evidence="9 10">
    <name type="scientific">Streptomyces pyxinae</name>
    <dbReference type="NCBI Taxonomy" id="2970734"/>
    <lineage>
        <taxon>Bacteria</taxon>
        <taxon>Bacillati</taxon>
        <taxon>Actinomycetota</taxon>
        <taxon>Actinomycetes</taxon>
        <taxon>Kitasatosporales</taxon>
        <taxon>Streptomycetaceae</taxon>
        <taxon>Streptomyces</taxon>
    </lineage>
</organism>
<feature type="region of interest" description="Disordered" evidence="6">
    <location>
        <begin position="1"/>
        <end position="24"/>
    </location>
</feature>
<dbReference type="InterPro" id="IPR052027">
    <property type="entry name" value="PspC"/>
</dbReference>
<protein>
    <submittedName>
        <fullName evidence="9">PspC domain-containing protein</fullName>
    </submittedName>
</protein>
<feature type="transmembrane region" description="Helical" evidence="7">
    <location>
        <begin position="283"/>
        <end position="303"/>
    </location>
</feature>
<evidence type="ECO:0000256" key="4">
    <source>
        <dbReference type="ARBA" id="ARBA00022989"/>
    </source>
</evidence>
<evidence type="ECO:0000256" key="3">
    <source>
        <dbReference type="ARBA" id="ARBA00022692"/>
    </source>
</evidence>
<keyword evidence="3 7" id="KW-0812">Transmembrane</keyword>
<reference evidence="9" key="1">
    <citation type="submission" date="2022-08" db="EMBL/GenBank/DDBJ databases">
        <authorList>
            <person name="Somphong A."/>
            <person name="Phongsopitanun W."/>
        </authorList>
    </citation>
    <scope>NUCLEOTIDE SEQUENCE</scope>
    <source>
        <strain evidence="9">LP05-1</strain>
    </source>
</reference>
<sequence length="488" mass="49206">MTSTQAAPPPSAPEAPPPARPHRTVRRKVVAGVCGGLGRHFDLDPVIFRVVTGVLALAGGFGLIFYGFAWLLLPADGEEETEGRRLLSGRVDGASLIAVLMALVGCGLALSMLANNGGTVSFSVLLVLAVSGAAVWSRRRRPGTADPAAAPAPAGTRPPEPAVPGGGAAPAGPPVPHAPAGPPDSPAARAPAPPGTRSPARPMGEAPPEPTAPPPPDSPSWWRDPIVKDGTTGLVATGYLWGPSDAVPGGPGRDTGPGEPYGSAADPWRGPVPRPGGRRPRSIGGAALLLALVAGAVATAVPWGDHPLGVCLQFGLASALAVFALALLVSAFAGRTGPGTIVMTVLTALLLAGASALPHRIGTDWTRTEWRPAAVSELRPRYALGAGVGTLDLSSVAVAPGSTVRVAAEVGAGQLRVIVPEDVTVTVRAQVGLGDVQLPSDPADDVEVAPDRDTSRTVRPPKGAAPAGTLELRLNAAIGQVEVVRAAR</sequence>
<feature type="transmembrane region" description="Helical" evidence="7">
    <location>
        <begin position="120"/>
        <end position="137"/>
    </location>
</feature>
<evidence type="ECO:0000259" key="8">
    <source>
        <dbReference type="Pfam" id="PF04024"/>
    </source>
</evidence>
<evidence type="ECO:0000256" key="5">
    <source>
        <dbReference type="ARBA" id="ARBA00023136"/>
    </source>
</evidence>
<feature type="transmembrane region" description="Helical" evidence="7">
    <location>
        <begin position="340"/>
        <end position="357"/>
    </location>
</feature>
<feature type="transmembrane region" description="Helical" evidence="7">
    <location>
        <begin position="46"/>
        <end position="73"/>
    </location>
</feature>
<evidence type="ECO:0000256" key="2">
    <source>
        <dbReference type="ARBA" id="ARBA00022475"/>
    </source>
</evidence>
<feature type="domain" description="Phage shock protein PspC N-terminal" evidence="8">
    <location>
        <begin position="21"/>
        <end position="75"/>
    </location>
</feature>
<comment type="subcellular location">
    <subcellularLocation>
        <location evidence="1">Cell membrane</location>
        <topology evidence="1">Single-pass membrane protein</topology>
    </subcellularLocation>
</comment>
<dbReference type="RefSeq" id="WP_258788363.1">
    <property type="nucleotide sequence ID" value="NZ_JANUGQ010000012.1"/>
</dbReference>
<feature type="compositionally biased region" description="Low complexity" evidence="6">
    <location>
        <begin position="144"/>
        <end position="155"/>
    </location>
</feature>
<dbReference type="Pfam" id="PF04024">
    <property type="entry name" value="PspC"/>
    <property type="match status" value="1"/>
</dbReference>
<evidence type="ECO:0000256" key="7">
    <source>
        <dbReference type="SAM" id="Phobius"/>
    </source>
</evidence>
<evidence type="ECO:0000313" key="9">
    <source>
        <dbReference type="EMBL" id="MCS0637106.1"/>
    </source>
</evidence>
<feature type="transmembrane region" description="Helical" evidence="7">
    <location>
        <begin position="94"/>
        <end position="114"/>
    </location>
</feature>
<dbReference type="InterPro" id="IPR007168">
    <property type="entry name" value="Phageshock_PspC_N"/>
</dbReference>
<evidence type="ECO:0000256" key="1">
    <source>
        <dbReference type="ARBA" id="ARBA00004162"/>
    </source>
</evidence>